<keyword evidence="1" id="KW-0112">Calmodulin-binding</keyword>
<dbReference type="PANTHER" id="PTHR32295">
    <property type="entry name" value="IQ-DOMAIN 5-RELATED"/>
    <property type="match status" value="1"/>
</dbReference>
<feature type="compositionally biased region" description="Polar residues" evidence="5">
    <location>
        <begin position="34"/>
        <end position="47"/>
    </location>
</feature>
<dbReference type="CDD" id="cd23767">
    <property type="entry name" value="IQCD"/>
    <property type="match status" value="1"/>
</dbReference>
<name>A0A6A3BAP7_HIBSY</name>
<evidence type="ECO:0000313" key="7">
    <source>
        <dbReference type="EMBL" id="KAE8714130.1"/>
    </source>
</evidence>
<dbReference type="PANTHER" id="PTHR32295:SF10">
    <property type="entry name" value="PROTEIN IQ-DOMAIN 25"/>
    <property type="match status" value="1"/>
</dbReference>
<dbReference type="Proteomes" id="UP000436088">
    <property type="component" value="Unassembled WGS sequence"/>
</dbReference>
<dbReference type="InterPro" id="IPR027417">
    <property type="entry name" value="P-loop_NTPase"/>
</dbReference>
<dbReference type="SUPFAM" id="SSF52540">
    <property type="entry name" value="P-loop containing nucleoside triphosphate hydrolases"/>
    <property type="match status" value="1"/>
</dbReference>
<organism evidence="7 8">
    <name type="scientific">Hibiscus syriacus</name>
    <name type="common">Rose of Sharon</name>
    <dbReference type="NCBI Taxonomy" id="106335"/>
    <lineage>
        <taxon>Eukaryota</taxon>
        <taxon>Viridiplantae</taxon>
        <taxon>Streptophyta</taxon>
        <taxon>Embryophyta</taxon>
        <taxon>Tracheophyta</taxon>
        <taxon>Spermatophyta</taxon>
        <taxon>Magnoliopsida</taxon>
        <taxon>eudicotyledons</taxon>
        <taxon>Gunneridae</taxon>
        <taxon>Pentapetalae</taxon>
        <taxon>rosids</taxon>
        <taxon>malvids</taxon>
        <taxon>Malvales</taxon>
        <taxon>Malvaceae</taxon>
        <taxon>Malvoideae</taxon>
        <taxon>Hibiscus</taxon>
    </lineage>
</organism>
<dbReference type="InterPro" id="IPR025064">
    <property type="entry name" value="DUF4005"/>
</dbReference>
<dbReference type="GO" id="GO:0005516">
    <property type="term" value="F:calmodulin binding"/>
    <property type="evidence" value="ECO:0007669"/>
    <property type="project" value="UniProtKB-KW"/>
</dbReference>
<evidence type="ECO:0000256" key="5">
    <source>
        <dbReference type="SAM" id="MobiDB-lite"/>
    </source>
</evidence>
<evidence type="ECO:0000256" key="3">
    <source>
        <dbReference type="ARBA" id="ARBA00024378"/>
    </source>
</evidence>
<gene>
    <name evidence="7" type="ORF">F3Y22_tig00110201pilonHSYRG00312</name>
</gene>
<dbReference type="Pfam" id="PF00612">
    <property type="entry name" value="IQ"/>
    <property type="match status" value="2"/>
</dbReference>
<evidence type="ECO:0000256" key="4">
    <source>
        <dbReference type="ARBA" id="ARBA00045534"/>
    </source>
</evidence>
<accession>A0A6A3BAP7</accession>
<dbReference type="EMBL" id="VEPZ02000873">
    <property type="protein sequence ID" value="KAE8714130.1"/>
    <property type="molecule type" value="Genomic_DNA"/>
</dbReference>
<comment type="caution">
    <text evidence="7">The sequence shown here is derived from an EMBL/GenBank/DDBJ whole genome shotgun (WGS) entry which is preliminary data.</text>
</comment>
<feature type="compositionally biased region" description="Basic and acidic residues" evidence="5">
    <location>
        <begin position="16"/>
        <end position="28"/>
    </location>
</feature>
<comment type="subunit">
    <text evidence="3">Binds to multiple calmodulin (CaM) in the presence of Ca(2+) and CaM-like proteins.</text>
</comment>
<dbReference type="AlphaFoldDB" id="A0A6A3BAP7"/>
<dbReference type="Gene3D" id="1.20.5.190">
    <property type="match status" value="1"/>
</dbReference>
<dbReference type="Pfam" id="PF13178">
    <property type="entry name" value="DUF4005"/>
    <property type="match status" value="1"/>
</dbReference>
<proteinExistence type="inferred from homology"/>
<reference evidence="7" key="1">
    <citation type="submission" date="2019-09" db="EMBL/GenBank/DDBJ databases">
        <title>Draft genome information of white flower Hibiscus syriacus.</title>
        <authorList>
            <person name="Kim Y.-M."/>
        </authorList>
    </citation>
    <scope>NUCLEOTIDE SEQUENCE [LARGE SCALE GENOMIC DNA]</scope>
    <source>
        <strain evidence="7">YM2019G1</strain>
    </source>
</reference>
<evidence type="ECO:0000256" key="2">
    <source>
        <dbReference type="ARBA" id="ARBA00024341"/>
    </source>
</evidence>
<feature type="region of interest" description="Disordered" evidence="5">
    <location>
        <begin position="14"/>
        <end position="47"/>
    </location>
</feature>
<protein>
    <submittedName>
        <fullName evidence="7">Pectinesterase 53-like isoform X1</fullName>
    </submittedName>
</protein>
<dbReference type="InterPro" id="IPR000048">
    <property type="entry name" value="IQ_motif_EF-hand-BS"/>
</dbReference>
<evidence type="ECO:0000256" key="1">
    <source>
        <dbReference type="ARBA" id="ARBA00022860"/>
    </source>
</evidence>
<dbReference type="SMART" id="SM00015">
    <property type="entry name" value="IQ"/>
    <property type="match status" value="2"/>
</dbReference>
<feature type="domain" description="DUF4005" evidence="6">
    <location>
        <begin position="299"/>
        <end position="376"/>
    </location>
</feature>
<sequence>MGRASRWLKSLFGMKNSKDNLKPSEGKDKRKCTSGHSGRDSSSPTTISPAKVAWLRSCYDETEKAQNKHAIAVATATAAAADAAVAAAQAAVAVVRLTSHGRGTMFGGVHQRWAAVKIQTVFRGYLARKALRALKGLVKIQALVRGYFVRKEASATLHSMQALMRAQATIKSQRARGIINNDAIRFDIQARKPMERFDDTRSEHTVSNHSRRLSASLDTAINIDESPKIVEVDTGRPKSRSRRTNTYFSDFIDDPPYQTLPLPSPRFPARLSIPDSRHFPDTDWGLTGDECRFSTAHSTPRITNPCMYNAPITPAKSACGNNFFRHCEDFPNYMANTQSFKAKLRSHSAPKQRPDSGPKKRVTLNEMMESRCSLSGVRMQRSCSRAQEAISFKNAVMGKLDRSFEFGRDYERNHLQTRRW</sequence>
<evidence type="ECO:0000259" key="6">
    <source>
        <dbReference type="Pfam" id="PF13178"/>
    </source>
</evidence>
<dbReference type="OrthoDB" id="1704267at2759"/>
<comment type="function">
    <text evidence="4">May be involved in cooperative interactions with calmodulins or calmodulin-like proteins. Recruits calmodulin proteins to microtubules, thus being a potential scaffold in cellular signaling and trafficking. May associate with nucleic acids and regulate gene expression at the transcriptional or post-transcriptional level.</text>
</comment>
<comment type="similarity">
    <text evidence="2">Belongs to the IQD family.</text>
</comment>
<dbReference type="PROSITE" id="PS50096">
    <property type="entry name" value="IQ"/>
    <property type="match status" value="2"/>
</dbReference>
<keyword evidence="8" id="KW-1185">Reference proteome</keyword>
<evidence type="ECO:0000313" key="8">
    <source>
        <dbReference type="Proteomes" id="UP000436088"/>
    </source>
</evidence>